<sequence length="162" mass="17544">MAITVTAPTTAFQQTLDAEAKAVQQFIGLLQLEQTALSTGKTDELPALIDKKAGLAARLNALAAQRNQSLAEQGFAADLVGVESWCAKNPQEKNVLDAWQRILSLASEARELNRLNGELIQMRMQYNAKALEALQGGKDSFDLYGPDGQSKSPSKRRISDAV</sequence>
<dbReference type="InterPro" id="IPR036679">
    <property type="entry name" value="FlgN-like_sf"/>
</dbReference>
<feature type="region of interest" description="Disordered" evidence="4">
    <location>
        <begin position="142"/>
        <end position="162"/>
    </location>
</feature>
<organism evidence="5 6">
    <name type="scientific">Candidatus Propionivibrio aalborgensis</name>
    <dbReference type="NCBI Taxonomy" id="1860101"/>
    <lineage>
        <taxon>Bacteria</taxon>
        <taxon>Pseudomonadati</taxon>
        <taxon>Pseudomonadota</taxon>
        <taxon>Betaproteobacteria</taxon>
        <taxon>Rhodocyclales</taxon>
        <taxon>Rhodocyclaceae</taxon>
        <taxon>Propionivibrio</taxon>
    </lineage>
</organism>
<evidence type="ECO:0000256" key="1">
    <source>
        <dbReference type="ARBA" id="ARBA00002397"/>
    </source>
</evidence>
<evidence type="ECO:0000313" key="5">
    <source>
        <dbReference type="EMBL" id="SBT05869.1"/>
    </source>
</evidence>
<comment type="similarity">
    <text evidence="2">Belongs to the FlgN family.</text>
</comment>
<dbReference type="GO" id="GO:0044780">
    <property type="term" value="P:bacterial-type flagellum assembly"/>
    <property type="evidence" value="ECO:0007669"/>
    <property type="project" value="InterPro"/>
</dbReference>
<dbReference type="SUPFAM" id="SSF140566">
    <property type="entry name" value="FlgN-like"/>
    <property type="match status" value="1"/>
</dbReference>
<dbReference type="Pfam" id="PF05130">
    <property type="entry name" value="FlgN"/>
    <property type="match status" value="1"/>
</dbReference>
<dbReference type="Proteomes" id="UP000199600">
    <property type="component" value="Unassembled WGS sequence"/>
</dbReference>
<name>A0A1A8XL23_9RHOO</name>
<proteinExistence type="inferred from homology"/>
<keyword evidence="6" id="KW-1185">Reference proteome</keyword>
<dbReference type="InterPro" id="IPR007809">
    <property type="entry name" value="FlgN-like"/>
</dbReference>
<protein>
    <submittedName>
        <fullName evidence="5">FlgN family protein</fullName>
    </submittedName>
</protein>
<reference evidence="5 6" key="1">
    <citation type="submission" date="2016-06" db="EMBL/GenBank/DDBJ databases">
        <authorList>
            <person name="Kjaerup R.B."/>
            <person name="Dalgaard T.S."/>
            <person name="Juul-Madsen H.R."/>
        </authorList>
    </citation>
    <scope>NUCLEOTIDE SEQUENCE [LARGE SCALE GENOMIC DNA]</scope>
    <source>
        <strain evidence="5">2</strain>
    </source>
</reference>
<gene>
    <name evidence="5" type="ORF">PROAA_1690007</name>
</gene>
<evidence type="ECO:0000256" key="3">
    <source>
        <dbReference type="ARBA" id="ARBA00022795"/>
    </source>
</evidence>
<evidence type="ECO:0000313" key="6">
    <source>
        <dbReference type="Proteomes" id="UP000199600"/>
    </source>
</evidence>
<accession>A0A1A8XL23</accession>
<comment type="function">
    <text evidence="1">Required for the efficient initiation of filament assembly.</text>
</comment>
<dbReference type="AlphaFoldDB" id="A0A1A8XL23"/>
<keyword evidence="3" id="KW-1005">Bacterial flagellum biogenesis</keyword>
<dbReference type="EMBL" id="FLQY01000078">
    <property type="protein sequence ID" value="SBT05869.1"/>
    <property type="molecule type" value="Genomic_DNA"/>
</dbReference>
<evidence type="ECO:0000256" key="4">
    <source>
        <dbReference type="SAM" id="MobiDB-lite"/>
    </source>
</evidence>
<dbReference type="Gene3D" id="1.20.58.300">
    <property type="entry name" value="FlgN-like"/>
    <property type="match status" value="1"/>
</dbReference>
<evidence type="ECO:0000256" key="2">
    <source>
        <dbReference type="ARBA" id="ARBA00007703"/>
    </source>
</evidence>